<evidence type="ECO:0000256" key="8">
    <source>
        <dbReference type="SAM" id="MobiDB-lite"/>
    </source>
</evidence>
<comment type="subcellular location">
    <subcellularLocation>
        <location evidence="1">Membrane</location>
        <topology evidence="1">Multi-pass membrane protein</topology>
    </subcellularLocation>
</comment>
<feature type="domain" description="Peptidase S54 rhomboid" evidence="10">
    <location>
        <begin position="229"/>
        <end position="379"/>
    </location>
</feature>
<evidence type="ECO:0000256" key="4">
    <source>
        <dbReference type="ARBA" id="ARBA00022801"/>
    </source>
</evidence>
<name>A0ABP0D176_9PEZI</name>
<proteinExistence type="inferred from homology"/>
<sequence length="402" mass="43938">MAAHGLPRVRILRPTLWCAASVATIYVGSAAYELHRDATLFQSMARQTGKEPPDVLTIEMLNFSRNMIGLANGLGGLAAGPLRQRPAPSPGQGSPLDNLVARMERAQKGLEKDAASLDELLLRAEREGNPEVARKLREAREAREAREVAARDSPSPTSSVTQKYERARQAREQRLGSQQNERRSQMFLPETSKLLVGIAATNVGVFGLERLVPSLSVLFSHIPALNTNYSLLTSAFGHVGFFHLALNMYGLYQFLPPVAKTPTFNYSASHLASFYLSAGILSSLAHHLATVWPRPLDRMIAARGASGAVMAVVGAFGVAYPNHQLGIILIPGSLPASQFLWLLAAFETYGLFRGFKRLPLAHAAHLAGLAIGAGYVYFDGQKRVWQPVRRFTFAQMQRLSLI</sequence>
<evidence type="ECO:0000256" key="6">
    <source>
        <dbReference type="ARBA" id="ARBA00023136"/>
    </source>
</evidence>
<accession>A0ABP0D176</accession>
<dbReference type="SUPFAM" id="SSF144091">
    <property type="entry name" value="Rhomboid-like"/>
    <property type="match status" value="1"/>
</dbReference>
<evidence type="ECO:0000313" key="12">
    <source>
        <dbReference type="Proteomes" id="UP001642482"/>
    </source>
</evidence>
<dbReference type="Gene3D" id="1.20.1540.10">
    <property type="entry name" value="Rhomboid-like"/>
    <property type="match status" value="1"/>
</dbReference>
<feature type="region of interest" description="Disordered" evidence="8">
    <location>
        <begin position="138"/>
        <end position="183"/>
    </location>
</feature>
<gene>
    <name evidence="11" type="ORF">SEUCBS140593_010388</name>
</gene>
<feature type="compositionally biased region" description="Basic and acidic residues" evidence="8">
    <location>
        <begin position="163"/>
        <end position="183"/>
    </location>
</feature>
<feature type="transmembrane region" description="Helical" evidence="9">
    <location>
        <begin position="326"/>
        <end position="346"/>
    </location>
</feature>
<comment type="caution">
    <text evidence="11">The sequence shown here is derived from an EMBL/GenBank/DDBJ whole genome shotgun (WGS) entry which is preliminary data.</text>
</comment>
<evidence type="ECO:0000256" key="7">
    <source>
        <dbReference type="SAM" id="Coils"/>
    </source>
</evidence>
<evidence type="ECO:0000313" key="11">
    <source>
        <dbReference type="EMBL" id="CAK7238162.1"/>
    </source>
</evidence>
<evidence type="ECO:0000256" key="2">
    <source>
        <dbReference type="ARBA" id="ARBA00009045"/>
    </source>
</evidence>
<keyword evidence="3 9" id="KW-0812">Transmembrane</keyword>
<organism evidence="11 12">
    <name type="scientific">Sporothrix eucalyptigena</name>
    <dbReference type="NCBI Taxonomy" id="1812306"/>
    <lineage>
        <taxon>Eukaryota</taxon>
        <taxon>Fungi</taxon>
        <taxon>Dikarya</taxon>
        <taxon>Ascomycota</taxon>
        <taxon>Pezizomycotina</taxon>
        <taxon>Sordariomycetes</taxon>
        <taxon>Sordariomycetidae</taxon>
        <taxon>Ophiostomatales</taxon>
        <taxon>Ophiostomataceae</taxon>
        <taxon>Sporothrix</taxon>
    </lineage>
</organism>
<dbReference type="InterPro" id="IPR035952">
    <property type="entry name" value="Rhomboid-like_sf"/>
</dbReference>
<reference evidence="11 12" key="1">
    <citation type="submission" date="2024-01" db="EMBL/GenBank/DDBJ databases">
        <authorList>
            <person name="Allen C."/>
            <person name="Tagirdzhanova G."/>
        </authorList>
    </citation>
    <scope>NUCLEOTIDE SEQUENCE [LARGE SCALE GENOMIC DNA]</scope>
</reference>
<keyword evidence="7" id="KW-0175">Coiled coil</keyword>
<feature type="transmembrane region" description="Helical" evidence="9">
    <location>
        <begin position="358"/>
        <end position="378"/>
    </location>
</feature>
<keyword evidence="12" id="KW-1185">Reference proteome</keyword>
<dbReference type="PANTHER" id="PTHR43731">
    <property type="entry name" value="RHOMBOID PROTEASE"/>
    <property type="match status" value="1"/>
</dbReference>
<protein>
    <recommendedName>
        <fullName evidence="10">Peptidase S54 rhomboid domain-containing protein</fullName>
    </recommendedName>
</protein>
<evidence type="ECO:0000259" key="10">
    <source>
        <dbReference type="Pfam" id="PF01694"/>
    </source>
</evidence>
<dbReference type="Pfam" id="PF01694">
    <property type="entry name" value="Rhomboid"/>
    <property type="match status" value="1"/>
</dbReference>
<evidence type="ECO:0000256" key="5">
    <source>
        <dbReference type="ARBA" id="ARBA00022989"/>
    </source>
</evidence>
<evidence type="ECO:0000256" key="3">
    <source>
        <dbReference type="ARBA" id="ARBA00022692"/>
    </source>
</evidence>
<feature type="coiled-coil region" evidence="7">
    <location>
        <begin position="100"/>
        <end position="127"/>
    </location>
</feature>
<feature type="transmembrane region" description="Helical" evidence="9">
    <location>
        <begin position="272"/>
        <end position="293"/>
    </location>
</feature>
<comment type="similarity">
    <text evidence="2">Belongs to the peptidase S54 family.</text>
</comment>
<evidence type="ECO:0000256" key="1">
    <source>
        <dbReference type="ARBA" id="ARBA00004141"/>
    </source>
</evidence>
<keyword evidence="4" id="KW-0378">Hydrolase</keyword>
<evidence type="ECO:0000256" key="9">
    <source>
        <dbReference type="SAM" id="Phobius"/>
    </source>
</evidence>
<dbReference type="Proteomes" id="UP001642482">
    <property type="component" value="Unassembled WGS sequence"/>
</dbReference>
<keyword evidence="6 9" id="KW-0472">Membrane</keyword>
<dbReference type="InterPro" id="IPR022764">
    <property type="entry name" value="Peptidase_S54_rhomboid_dom"/>
</dbReference>
<keyword evidence="5 9" id="KW-1133">Transmembrane helix</keyword>
<dbReference type="PANTHER" id="PTHR43731:SF14">
    <property type="entry name" value="PRESENILIN-ASSOCIATED RHOMBOID-LIKE PROTEIN, MITOCHONDRIAL"/>
    <property type="match status" value="1"/>
</dbReference>
<dbReference type="EMBL" id="CAWUHD010000212">
    <property type="protein sequence ID" value="CAK7238162.1"/>
    <property type="molecule type" value="Genomic_DNA"/>
</dbReference>
<feature type="transmembrane region" description="Helical" evidence="9">
    <location>
        <begin position="300"/>
        <end position="320"/>
    </location>
</feature>
<feature type="compositionally biased region" description="Basic and acidic residues" evidence="8">
    <location>
        <begin position="138"/>
        <end position="150"/>
    </location>
</feature>
<feature type="transmembrane region" description="Helical" evidence="9">
    <location>
        <begin position="231"/>
        <end position="252"/>
    </location>
</feature>
<dbReference type="InterPro" id="IPR050925">
    <property type="entry name" value="Rhomboid_protease_S54"/>
</dbReference>